<protein>
    <recommendedName>
        <fullName evidence="4">NHL repeat-containing protein</fullName>
    </recommendedName>
</protein>
<evidence type="ECO:0000313" key="3">
    <source>
        <dbReference type="Proteomes" id="UP000825729"/>
    </source>
</evidence>
<evidence type="ECO:0000256" key="1">
    <source>
        <dbReference type="SAM" id="Phobius"/>
    </source>
</evidence>
<dbReference type="SUPFAM" id="SSF101898">
    <property type="entry name" value="NHL repeat"/>
    <property type="match status" value="1"/>
</dbReference>
<organism evidence="2 3">
    <name type="scientific">Aristolochia fimbriata</name>
    <name type="common">White veined hardy Dutchman's pipe vine</name>
    <dbReference type="NCBI Taxonomy" id="158543"/>
    <lineage>
        <taxon>Eukaryota</taxon>
        <taxon>Viridiplantae</taxon>
        <taxon>Streptophyta</taxon>
        <taxon>Embryophyta</taxon>
        <taxon>Tracheophyta</taxon>
        <taxon>Spermatophyta</taxon>
        <taxon>Magnoliopsida</taxon>
        <taxon>Magnoliidae</taxon>
        <taxon>Piperales</taxon>
        <taxon>Aristolochiaceae</taxon>
        <taxon>Aristolochia</taxon>
    </lineage>
</organism>
<dbReference type="Gene3D" id="2.120.10.30">
    <property type="entry name" value="TolB, C-terminal domain"/>
    <property type="match status" value="1"/>
</dbReference>
<sequence length="424" mass="46792">MGRITKRRDLSQVNGLGSLHLFLESVGCLALDGFLRFFRQYDDNHAIDWNTARRTAGRMSSACTSIFLLSLLLLLVSASARNNHVINFRSFDLFPESAAWDPSAQHFVVGSVRRPSLHSVSDAGLVDALISDPDLPANVSILGVAVDSPRRRVLAVITTGRRSPPFDALAAYDLRSPRVHRIFLSPLAVNSTTVPHRPIVNGIALDHAGNAFVTASLGNFIWKVDVEGTASVFSESPIFQFQPNEVSPNESYSWCGLNGIAYASSGYLLVVQTNTGKIFKVDGVDGRARLVGVGKSLWGAEGIAIRGDGSAVVVSQREAWLLKSNDAWAEAAVYDQVGLDEERFPTGVVVRERNEAYVLYGRANEGMMGRAGVEEFTLEELEWEREKQGEYVWAFVFVGFGLCYFTYWRFQMGQLVRNMNKKTA</sequence>
<dbReference type="InterPro" id="IPR011042">
    <property type="entry name" value="6-blade_b-propeller_TolB-like"/>
</dbReference>
<keyword evidence="3" id="KW-1185">Reference proteome</keyword>
<evidence type="ECO:0000313" key="2">
    <source>
        <dbReference type="EMBL" id="KAG9448982.1"/>
    </source>
</evidence>
<name>A0AAV7EMN4_ARIFI</name>
<proteinExistence type="predicted"/>
<dbReference type="GO" id="GO:0005783">
    <property type="term" value="C:endoplasmic reticulum"/>
    <property type="evidence" value="ECO:0007669"/>
    <property type="project" value="TreeGrafter"/>
</dbReference>
<gene>
    <name evidence="2" type="ORF">H6P81_008947</name>
</gene>
<dbReference type="PANTHER" id="PTHR31460">
    <property type="match status" value="1"/>
</dbReference>
<feature type="transmembrane region" description="Helical" evidence="1">
    <location>
        <begin position="59"/>
        <end position="80"/>
    </location>
</feature>
<dbReference type="AlphaFoldDB" id="A0AAV7EMN4"/>
<reference evidence="2 3" key="1">
    <citation type="submission" date="2021-07" db="EMBL/GenBank/DDBJ databases">
        <title>The Aristolochia fimbriata genome: insights into angiosperm evolution, floral development and chemical biosynthesis.</title>
        <authorList>
            <person name="Jiao Y."/>
        </authorList>
    </citation>
    <scope>NUCLEOTIDE SEQUENCE [LARGE SCALE GENOMIC DNA]</scope>
    <source>
        <strain evidence="2">IBCAS-2021</strain>
        <tissue evidence="2">Leaf</tissue>
    </source>
</reference>
<comment type="caution">
    <text evidence="2">The sequence shown here is derived from an EMBL/GenBank/DDBJ whole genome shotgun (WGS) entry which is preliminary data.</text>
</comment>
<dbReference type="PANTHER" id="PTHR31460:SF3">
    <property type="entry name" value="MESOCENTIN"/>
    <property type="match status" value="1"/>
</dbReference>
<dbReference type="Proteomes" id="UP000825729">
    <property type="component" value="Unassembled WGS sequence"/>
</dbReference>
<dbReference type="InterPro" id="IPR053224">
    <property type="entry name" value="Sensory_adhesion_molecule"/>
</dbReference>
<evidence type="ECO:0008006" key="4">
    <source>
        <dbReference type="Google" id="ProtNLM"/>
    </source>
</evidence>
<dbReference type="EMBL" id="JAINDJ010000004">
    <property type="protein sequence ID" value="KAG9448982.1"/>
    <property type="molecule type" value="Genomic_DNA"/>
</dbReference>
<keyword evidence="1" id="KW-0812">Transmembrane</keyword>
<accession>A0AAV7EMN4</accession>
<feature type="transmembrane region" description="Helical" evidence="1">
    <location>
        <begin position="391"/>
        <end position="410"/>
    </location>
</feature>
<keyword evidence="1" id="KW-0472">Membrane</keyword>
<keyword evidence="1" id="KW-1133">Transmembrane helix</keyword>